<name>A0A8K0K568_LADFU</name>
<dbReference type="GO" id="GO:0098837">
    <property type="term" value="C:postsynaptic recycling endosome"/>
    <property type="evidence" value="ECO:0007669"/>
    <property type="project" value="TreeGrafter"/>
</dbReference>
<feature type="non-terminal residue" evidence="2">
    <location>
        <position position="1"/>
    </location>
</feature>
<dbReference type="OrthoDB" id="8190543at2759"/>
<comment type="caution">
    <text evidence="2">The sequence shown here is derived from an EMBL/GenBank/DDBJ whole genome shotgun (WGS) entry which is preliminary data.</text>
</comment>
<dbReference type="InterPro" id="IPR026204">
    <property type="entry name" value="GRIPAP1"/>
</dbReference>
<reference evidence="2" key="1">
    <citation type="submission" date="2013-04" db="EMBL/GenBank/DDBJ databases">
        <authorList>
            <person name="Qu J."/>
            <person name="Murali S.C."/>
            <person name="Bandaranaike D."/>
            <person name="Bellair M."/>
            <person name="Blankenburg K."/>
            <person name="Chao H."/>
            <person name="Dinh H."/>
            <person name="Doddapaneni H."/>
            <person name="Downs B."/>
            <person name="Dugan-Rocha S."/>
            <person name="Elkadiri S."/>
            <person name="Gnanaolivu R.D."/>
            <person name="Hernandez B."/>
            <person name="Javaid M."/>
            <person name="Jayaseelan J.C."/>
            <person name="Lee S."/>
            <person name="Li M."/>
            <person name="Ming W."/>
            <person name="Munidasa M."/>
            <person name="Muniz J."/>
            <person name="Nguyen L."/>
            <person name="Ongeri F."/>
            <person name="Osuji N."/>
            <person name="Pu L.-L."/>
            <person name="Puazo M."/>
            <person name="Qu C."/>
            <person name="Quiroz J."/>
            <person name="Raj R."/>
            <person name="Weissenberger G."/>
            <person name="Xin Y."/>
            <person name="Zou X."/>
            <person name="Han Y."/>
            <person name="Richards S."/>
            <person name="Worley K."/>
            <person name="Muzny D."/>
            <person name="Gibbs R."/>
        </authorList>
    </citation>
    <scope>NUCLEOTIDE SEQUENCE</scope>
    <source>
        <strain evidence="2">Sampled in the wild</strain>
    </source>
</reference>
<dbReference type="AlphaFoldDB" id="A0A8K0K568"/>
<dbReference type="PANTHER" id="PTHR18978:SF1">
    <property type="entry name" value="GRIP1-ASSOCIATED PROTEIN 1"/>
    <property type="match status" value="1"/>
</dbReference>
<accession>A0A8K0K568</accession>
<keyword evidence="3" id="KW-1185">Reference proteome</keyword>
<feature type="coiled-coil region" evidence="1">
    <location>
        <begin position="108"/>
        <end position="172"/>
    </location>
</feature>
<dbReference type="GO" id="GO:0098998">
    <property type="term" value="C:extrinsic component of postsynaptic early endosome membrane"/>
    <property type="evidence" value="ECO:0007669"/>
    <property type="project" value="TreeGrafter"/>
</dbReference>
<reference evidence="2" key="2">
    <citation type="submission" date="2017-10" db="EMBL/GenBank/DDBJ databases">
        <title>Ladona fulva Genome sequencing and assembly.</title>
        <authorList>
            <person name="Murali S."/>
            <person name="Richards S."/>
            <person name="Bandaranaike D."/>
            <person name="Bellair M."/>
            <person name="Blankenburg K."/>
            <person name="Chao H."/>
            <person name="Dinh H."/>
            <person name="Doddapaneni H."/>
            <person name="Dugan-Rocha S."/>
            <person name="Elkadiri S."/>
            <person name="Gnanaolivu R."/>
            <person name="Hernandez B."/>
            <person name="Skinner E."/>
            <person name="Javaid M."/>
            <person name="Lee S."/>
            <person name="Li M."/>
            <person name="Ming W."/>
            <person name="Munidasa M."/>
            <person name="Muniz J."/>
            <person name="Nguyen L."/>
            <person name="Hughes D."/>
            <person name="Osuji N."/>
            <person name="Pu L.-L."/>
            <person name="Puazo M."/>
            <person name="Qu C."/>
            <person name="Quiroz J."/>
            <person name="Raj R."/>
            <person name="Weissenberger G."/>
            <person name="Xin Y."/>
            <person name="Zou X."/>
            <person name="Han Y."/>
            <person name="Worley K."/>
            <person name="Muzny D."/>
            <person name="Gibbs R."/>
        </authorList>
    </citation>
    <scope>NUCLEOTIDE SEQUENCE</scope>
    <source>
        <strain evidence="2">Sampled in the wild</strain>
    </source>
</reference>
<dbReference type="GO" id="GO:0098978">
    <property type="term" value="C:glutamatergic synapse"/>
    <property type="evidence" value="ECO:0007669"/>
    <property type="project" value="TreeGrafter"/>
</dbReference>
<evidence type="ECO:0000313" key="2">
    <source>
        <dbReference type="EMBL" id="KAG8227892.1"/>
    </source>
</evidence>
<keyword evidence="1" id="KW-0175">Coiled coil</keyword>
<evidence type="ECO:0000313" key="3">
    <source>
        <dbReference type="Proteomes" id="UP000792457"/>
    </source>
</evidence>
<dbReference type="PANTHER" id="PTHR18978">
    <property type="entry name" value="GRIP-1 ASSOCIATED PROTEIN 1"/>
    <property type="match status" value="1"/>
</dbReference>
<evidence type="ECO:0000256" key="1">
    <source>
        <dbReference type="SAM" id="Coils"/>
    </source>
</evidence>
<gene>
    <name evidence="2" type="ORF">J437_LFUL008206</name>
</gene>
<dbReference type="GO" id="GO:0099158">
    <property type="term" value="P:regulation of recycling endosome localization within postsynapse"/>
    <property type="evidence" value="ECO:0007669"/>
    <property type="project" value="TreeGrafter"/>
</dbReference>
<protein>
    <submittedName>
        <fullName evidence="2">Uncharacterized protein</fullName>
    </submittedName>
</protein>
<dbReference type="Proteomes" id="UP000792457">
    <property type="component" value="Unassembled WGS sequence"/>
</dbReference>
<dbReference type="GO" id="GO:0098887">
    <property type="term" value="P:neurotransmitter receptor transport, endosome to postsynaptic membrane"/>
    <property type="evidence" value="ECO:0007669"/>
    <property type="project" value="TreeGrafter"/>
</dbReference>
<dbReference type="EMBL" id="KZ308347">
    <property type="protein sequence ID" value="KAG8227892.1"/>
    <property type="molecule type" value="Genomic_DNA"/>
</dbReference>
<dbReference type="GO" id="GO:1905244">
    <property type="term" value="P:regulation of modification of synaptic structure"/>
    <property type="evidence" value="ECO:0007669"/>
    <property type="project" value="TreeGrafter"/>
</dbReference>
<proteinExistence type="predicted"/>
<organism evidence="2 3">
    <name type="scientific">Ladona fulva</name>
    <name type="common">Scarce chaser dragonfly</name>
    <name type="synonym">Libellula fulva</name>
    <dbReference type="NCBI Taxonomy" id="123851"/>
    <lineage>
        <taxon>Eukaryota</taxon>
        <taxon>Metazoa</taxon>
        <taxon>Ecdysozoa</taxon>
        <taxon>Arthropoda</taxon>
        <taxon>Hexapoda</taxon>
        <taxon>Insecta</taxon>
        <taxon>Pterygota</taxon>
        <taxon>Palaeoptera</taxon>
        <taxon>Odonata</taxon>
        <taxon>Epiprocta</taxon>
        <taxon>Anisoptera</taxon>
        <taxon>Libelluloidea</taxon>
        <taxon>Libellulidae</taxon>
        <taxon>Ladona</taxon>
    </lineage>
</organism>
<dbReference type="GO" id="GO:0099152">
    <property type="term" value="P:regulation of neurotransmitter receptor transport, endosome to postsynaptic membrane"/>
    <property type="evidence" value="ECO:0007669"/>
    <property type="project" value="TreeGrafter"/>
</dbReference>
<sequence>MAEDLMKKAELIKFYCMDIRTGEHQPNNSGRKGVKRLSEFLKGSEGESMQESHARMQRMLEETLTKNMYLQRDIEHLSKELETVRLSCLRASYYFCKRSLYIYCDGLNDQLEAEYNDLRKTMEKDQEASEQELKEAEEMDLEQENKNLLERLTALQEEKWLLEEQVNHLEQG</sequence>